<sequence length="184" mass="19665">MDIARTLGEVVRDRRRELGLTQEELASRVSADRDYVRQSEISRLERGRVGLPRRDRLTRIAEALRLPLAELLARSGWAGAAAAFAPQSDPAVGREPESATSTEAETARPAATVAAPGPSPATTAPTFPTPRGARAVDELTRLIDQAEVERRRSAALLEAAAQVHADAEAATRARRARTGTAPTG</sequence>
<dbReference type="EMBL" id="CADCWG010000219">
    <property type="protein sequence ID" value="CAA9568131.1"/>
    <property type="molecule type" value="Genomic_DNA"/>
</dbReference>
<dbReference type="InterPro" id="IPR001387">
    <property type="entry name" value="Cro/C1-type_HTH"/>
</dbReference>
<reference evidence="3" key="1">
    <citation type="submission" date="2020-02" db="EMBL/GenBank/DDBJ databases">
        <authorList>
            <person name="Meier V. D."/>
        </authorList>
    </citation>
    <scope>NUCLEOTIDE SEQUENCE</scope>
    <source>
        <strain evidence="3">AVDCRST_MAG49</strain>
    </source>
</reference>
<evidence type="ECO:0000256" key="1">
    <source>
        <dbReference type="SAM" id="MobiDB-lite"/>
    </source>
</evidence>
<feature type="region of interest" description="Disordered" evidence="1">
    <location>
        <begin position="164"/>
        <end position="184"/>
    </location>
</feature>
<accession>A0A6J4V354</accession>
<dbReference type="CDD" id="cd00093">
    <property type="entry name" value="HTH_XRE"/>
    <property type="match status" value="1"/>
</dbReference>
<evidence type="ECO:0000313" key="3">
    <source>
        <dbReference type="EMBL" id="CAA9568131.1"/>
    </source>
</evidence>
<dbReference type="Gene3D" id="1.10.260.40">
    <property type="entry name" value="lambda repressor-like DNA-binding domains"/>
    <property type="match status" value="1"/>
</dbReference>
<dbReference type="InterPro" id="IPR010982">
    <property type="entry name" value="Lambda_DNA-bd_dom_sf"/>
</dbReference>
<proteinExistence type="predicted"/>
<evidence type="ECO:0000259" key="2">
    <source>
        <dbReference type="PROSITE" id="PS50943"/>
    </source>
</evidence>
<gene>
    <name evidence="3" type="ORF">AVDCRST_MAG49-3287</name>
</gene>
<name>A0A6J4V354_9BACT</name>
<dbReference type="PROSITE" id="PS50943">
    <property type="entry name" value="HTH_CROC1"/>
    <property type="match status" value="1"/>
</dbReference>
<dbReference type="Pfam" id="PF01381">
    <property type="entry name" value="HTH_3"/>
    <property type="match status" value="1"/>
</dbReference>
<dbReference type="AlphaFoldDB" id="A0A6J4V354"/>
<feature type="region of interest" description="Disordered" evidence="1">
    <location>
        <begin position="83"/>
        <end position="133"/>
    </location>
</feature>
<feature type="compositionally biased region" description="Low complexity" evidence="1">
    <location>
        <begin position="98"/>
        <end position="133"/>
    </location>
</feature>
<feature type="domain" description="HTH cro/C1-type" evidence="2">
    <location>
        <begin position="11"/>
        <end position="71"/>
    </location>
</feature>
<protein>
    <recommendedName>
        <fullName evidence="2">HTH cro/C1-type domain-containing protein</fullName>
    </recommendedName>
</protein>
<dbReference type="GO" id="GO:0003677">
    <property type="term" value="F:DNA binding"/>
    <property type="evidence" value="ECO:0007669"/>
    <property type="project" value="InterPro"/>
</dbReference>
<dbReference type="SUPFAM" id="SSF47413">
    <property type="entry name" value="lambda repressor-like DNA-binding domains"/>
    <property type="match status" value="1"/>
</dbReference>
<dbReference type="SMART" id="SM00530">
    <property type="entry name" value="HTH_XRE"/>
    <property type="match status" value="1"/>
</dbReference>
<organism evidence="3">
    <name type="scientific">uncultured Thermomicrobiales bacterium</name>
    <dbReference type="NCBI Taxonomy" id="1645740"/>
    <lineage>
        <taxon>Bacteria</taxon>
        <taxon>Pseudomonadati</taxon>
        <taxon>Thermomicrobiota</taxon>
        <taxon>Thermomicrobia</taxon>
        <taxon>Thermomicrobiales</taxon>
        <taxon>environmental samples</taxon>
    </lineage>
</organism>